<dbReference type="PANTHER" id="PTHR10281">
    <property type="entry name" value="MEMBRANE-ASSOCIATED PROGESTERONE RECEPTOR COMPONENT-RELATED"/>
    <property type="match status" value="1"/>
</dbReference>
<dbReference type="RefSeq" id="XP_031855019.1">
    <property type="nucleotide sequence ID" value="XM_031999128.1"/>
</dbReference>
<keyword evidence="3" id="KW-0472">Membrane</keyword>
<keyword evidence="6" id="KW-1185">Reference proteome</keyword>
<keyword evidence="3" id="KW-0812">Transmembrane</keyword>
<dbReference type="Gene3D" id="3.10.120.10">
    <property type="entry name" value="Cytochrome b5-like heme/steroid binding domain"/>
    <property type="match status" value="1"/>
</dbReference>
<gene>
    <name evidence="5" type="ORF">SAPINGB_P004413</name>
</gene>
<evidence type="ECO:0000256" key="3">
    <source>
        <dbReference type="SAM" id="Phobius"/>
    </source>
</evidence>
<dbReference type="PANTHER" id="PTHR10281:SF76">
    <property type="entry name" value="CALCUTTA CUP-RELATED"/>
    <property type="match status" value="1"/>
</dbReference>
<comment type="similarity">
    <text evidence="1">Belongs to the cytochrome b5 family. MAPR subfamily.</text>
</comment>
<evidence type="ECO:0000259" key="4">
    <source>
        <dbReference type="SMART" id="SM01117"/>
    </source>
</evidence>
<evidence type="ECO:0000313" key="5">
    <source>
        <dbReference type="EMBL" id="VVT55072.1"/>
    </source>
</evidence>
<dbReference type="EMBL" id="CABVLU010000003">
    <property type="protein sequence ID" value="VVT55072.1"/>
    <property type="molecule type" value="Genomic_DNA"/>
</dbReference>
<feature type="transmembrane region" description="Helical" evidence="3">
    <location>
        <begin position="46"/>
        <end position="67"/>
    </location>
</feature>
<dbReference type="GeneID" id="43583228"/>
<evidence type="ECO:0000256" key="1">
    <source>
        <dbReference type="ARBA" id="ARBA00038357"/>
    </source>
</evidence>
<evidence type="ECO:0000313" key="6">
    <source>
        <dbReference type="Proteomes" id="UP000398389"/>
    </source>
</evidence>
<dbReference type="SUPFAM" id="SSF55856">
    <property type="entry name" value="Cytochrome b5-like heme/steroid binding domain"/>
    <property type="match status" value="1"/>
</dbReference>
<protein>
    <recommendedName>
        <fullName evidence="4">Cytochrome b5 heme-binding domain-containing protein</fullName>
    </recommendedName>
</protein>
<proteinExistence type="inferred from homology"/>
<dbReference type="SMART" id="SM01117">
    <property type="entry name" value="Cyt-b5"/>
    <property type="match status" value="1"/>
</dbReference>
<dbReference type="GO" id="GO:0016020">
    <property type="term" value="C:membrane"/>
    <property type="evidence" value="ECO:0007669"/>
    <property type="project" value="TreeGrafter"/>
</dbReference>
<dbReference type="GO" id="GO:0012505">
    <property type="term" value="C:endomembrane system"/>
    <property type="evidence" value="ECO:0007669"/>
    <property type="project" value="TreeGrafter"/>
</dbReference>
<dbReference type="InterPro" id="IPR050577">
    <property type="entry name" value="MAPR/NEUFC/NENF-like"/>
</dbReference>
<accession>A0A5E8BUC8</accession>
<dbReference type="InterPro" id="IPR001199">
    <property type="entry name" value="Cyt_B5-like_heme/steroid-bd"/>
</dbReference>
<reference evidence="5 6" key="1">
    <citation type="submission" date="2019-09" db="EMBL/GenBank/DDBJ databases">
        <authorList>
            <person name="Brejova B."/>
        </authorList>
    </citation>
    <scope>NUCLEOTIDE SEQUENCE [LARGE SCALE GENOMIC DNA]</scope>
</reference>
<evidence type="ECO:0000256" key="2">
    <source>
        <dbReference type="SAM" id="MobiDB-lite"/>
    </source>
</evidence>
<dbReference type="OrthoDB" id="10257697at2759"/>
<feature type="domain" description="Cytochrome b5 heme-binding" evidence="4">
    <location>
        <begin position="106"/>
        <end position="201"/>
    </location>
</feature>
<dbReference type="InterPro" id="IPR036400">
    <property type="entry name" value="Cyt_B5-like_heme/steroid_sf"/>
</dbReference>
<feature type="region of interest" description="Disordered" evidence="2">
    <location>
        <begin position="1"/>
        <end position="20"/>
    </location>
</feature>
<sequence>MPYTTPAEIRRRKTGQEPNERPALVRDEATVVDYEHDFAFLPLFKALFGLIILNFAVSLLVTGTPLWGESTKWTNQRYLAHVSRTIFRPLPEFSDAELALYDGEAIHEAAVANSPYKILIALNGTVFDVSGSPETYGPGGPYHGFAGRDAARAFVTGCFSNPAEYTHDMRGLDPTLAQETVTGWTRFFDTNHKYWRVGTVVHEPLELDEDINPPPEPCSNGRGQKPGFRDEYILRKKKKMVIKNKLFE</sequence>
<organism evidence="5 6">
    <name type="scientific">Magnusiomyces paraingens</name>
    <dbReference type="NCBI Taxonomy" id="2606893"/>
    <lineage>
        <taxon>Eukaryota</taxon>
        <taxon>Fungi</taxon>
        <taxon>Dikarya</taxon>
        <taxon>Ascomycota</taxon>
        <taxon>Saccharomycotina</taxon>
        <taxon>Dipodascomycetes</taxon>
        <taxon>Dipodascales</taxon>
        <taxon>Dipodascaceae</taxon>
        <taxon>Magnusiomyces</taxon>
    </lineage>
</organism>
<name>A0A5E8BUC8_9ASCO</name>
<dbReference type="Proteomes" id="UP000398389">
    <property type="component" value="Unassembled WGS sequence"/>
</dbReference>
<dbReference type="AlphaFoldDB" id="A0A5E8BUC8"/>
<keyword evidence="3" id="KW-1133">Transmembrane helix</keyword>
<feature type="region of interest" description="Disordered" evidence="2">
    <location>
        <begin position="210"/>
        <end position="229"/>
    </location>
</feature>
<dbReference type="Pfam" id="PF00173">
    <property type="entry name" value="Cyt-b5"/>
    <property type="match status" value="1"/>
</dbReference>